<dbReference type="OrthoDB" id="1862401at2759"/>
<evidence type="ECO:0000256" key="2">
    <source>
        <dbReference type="ARBA" id="ARBA00007331"/>
    </source>
</evidence>
<comment type="similarity">
    <text evidence="2">Belongs to the eukaryotic/archaeal RNase P protein component 3 family.</text>
</comment>
<dbReference type="InParanoid" id="D8T2G2"/>
<organism evidence="5">
    <name type="scientific">Selaginella moellendorffii</name>
    <name type="common">Spikemoss</name>
    <dbReference type="NCBI Taxonomy" id="88036"/>
    <lineage>
        <taxon>Eukaryota</taxon>
        <taxon>Viridiplantae</taxon>
        <taxon>Streptophyta</taxon>
        <taxon>Embryophyta</taxon>
        <taxon>Tracheophyta</taxon>
        <taxon>Lycopodiopsida</taxon>
        <taxon>Selaginellales</taxon>
        <taxon>Selaginellaceae</taxon>
        <taxon>Selaginella</taxon>
    </lineage>
</organism>
<evidence type="ECO:0000313" key="5">
    <source>
        <dbReference type="Proteomes" id="UP000001514"/>
    </source>
</evidence>
<gene>
    <name evidence="4" type="ORF">SELMODRAFT_7270</name>
</gene>
<dbReference type="eggNOG" id="KOG2363">
    <property type="taxonomic scope" value="Eukaryota"/>
</dbReference>
<dbReference type="KEGG" id="smo:SELMODRAFT_7270"/>
<feature type="non-terminal residue" evidence="4">
    <location>
        <position position="131"/>
    </location>
</feature>
<keyword evidence="3" id="KW-0819">tRNA processing</keyword>
<dbReference type="STRING" id="88036.D8T2G2"/>
<protein>
    <submittedName>
        <fullName evidence="4">Uncharacterized protein</fullName>
    </submittedName>
</protein>
<evidence type="ECO:0000313" key="4">
    <source>
        <dbReference type="EMBL" id="EFJ09259.1"/>
    </source>
</evidence>
<name>D8T2G2_SELML</name>
<dbReference type="Gene3D" id="3.20.20.140">
    <property type="entry name" value="Metal-dependent hydrolases"/>
    <property type="match status" value="1"/>
</dbReference>
<evidence type="ECO:0000256" key="1">
    <source>
        <dbReference type="ARBA" id="ARBA00004123"/>
    </source>
</evidence>
<dbReference type="InterPro" id="IPR016195">
    <property type="entry name" value="Pol/histidinol_Pase-like"/>
</dbReference>
<accession>D8T2G2</accession>
<dbReference type="Proteomes" id="UP000001514">
    <property type="component" value="Unassembled WGS sequence"/>
</dbReference>
<evidence type="ECO:0000256" key="3">
    <source>
        <dbReference type="ARBA" id="ARBA00022694"/>
    </source>
</evidence>
<keyword evidence="5" id="KW-1185">Reference proteome</keyword>
<dbReference type="PANTHER" id="PTHR13031">
    <property type="entry name" value="RIBONUCLEASE P SUBUNIT P30"/>
    <property type="match status" value="1"/>
</dbReference>
<dbReference type="GO" id="GO:0008033">
    <property type="term" value="P:tRNA processing"/>
    <property type="evidence" value="ECO:0000318"/>
    <property type="project" value="GO_Central"/>
</dbReference>
<dbReference type="AlphaFoldDB" id="D8T2G2"/>
<dbReference type="PANTHER" id="PTHR13031:SF0">
    <property type="entry name" value="RIBONUCLEASE P PROTEIN SUBUNIT P30"/>
    <property type="match status" value="1"/>
</dbReference>
<comment type="subcellular location">
    <subcellularLocation>
        <location evidence="1">Nucleus</location>
    </subcellularLocation>
</comment>
<proteinExistence type="inferred from homology"/>
<dbReference type="GO" id="GO:0005655">
    <property type="term" value="C:nucleolar ribonuclease P complex"/>
    <property type="evidence" value="ECO:0000318"/>
    <property type="project" value="GO_Central"/>
</dbReference>
<dbReference type="SUPFAM" id="SSF89550">
    <property type="entry name" value="PHP domain-like"/>
    <property type="match status" value="1"/>
</dbReference>
<sequence>VDVISLNLSQKLSFRIKSSALTDAAIERGVFFEIVYAPALDDPNARKELFINTQTLVTMTRGRNIILSSGARNACEIRGPNDAANLATLFGLTMDQARAAISKNCNSVLLHGYTRKNTYKAAITIETVEKP</sequence>
<dbReference type="Pfam" id="PF01876">
    <property type="entry name" value="RNase_P_p30"/>
    <property type="match status" value="1"/>
</dbReference>
<dbReference type="InterPro" id="IPR002738">
    <property type="entry name" value="RNase_P_p30"/>
</dbReference>
<dbReference type="GO" id="GO:0003723">
    <property type="term" value="F:RNA binding"/>
    <property type="evidence" value="ECO:0000318"/>
    <property type="project" value="GO_Central"/>
</dbReference>
<feature type="non-terminal residue" evidence="4">
    <location>
        <position position="1"/>
    </location>
</feature>
<dbReference type="EMBL" id="GL377665">
    <property type="protein sequence ID" value="EFJ09259.1"/>
    <property type="molecule type" value="Genomic_DNA"/>
</dbReference>
<reference evidence="4 5" key="1">
    <citation type="journal article" date="2011" name="Science">
        <title>The Selaginella genome identifies genetic changes associated with the evolution of vascular plants.</title>
        <authorList>
            <person name="Banks J.A."/>
            <person name="Nishiyama T."/>
            <person name="Hasebe M."/>
            <person name="Bowman J.L."/>
            <person name="Gribskov M."/>
            <person name="dePamphilis C."/>
            <person name="Albert V.A."/>
            <person name="Aono N."/>
            <person name="Aoyama T."/>
            <person name="Ambrose B.A."/>
            <person name="Ashton N.W."/>
            <person name="Axtell M.J."/>
            <person name="Barker E."/>
            <person name="Barker M.S."/>
            <person name="Bennetzen J.L."/>
            <person name="Bonawitz N.D."/>
            <person name="Chapple C."/>
            <person name="Cheng C."/>
            <person name="Correa L.G."/>
            <person name="Dacre M."/>
            <person name="DeBarry J."/>
            <person name="Dreyer I."/>
            <person name="Elias M."/>
            <person name="Engstrom E.M."/>
            <person name="Estelle M."/>
            <person name="Feng L."/>
            <person name="Finet C."/>
            <person name="Floyd S.K."/>
            <person name="Frommer W.B."/>
            <person name="Fujita T."/>
            <person name="Gramzow L."/>
            <person name="Gutensohn M."/>
            <person name="Harholt J."/>
            <person name="Hattori M."/>
            <person name="Heyl A."/>
            <person name="Hirai T."/>
            <person name="Hiwatashi Y."/>
            <person name="Ishikawa M."/>
            <person name="Iwata M."/>
            <person name="Karol K.G."/>
            <person name="Koehler B."/>
            <person name="Kolukisaoglu U."/>
            <person name="Kubo M."/>
            <person name="Kurata T."/>
            <person name="Lalonde S."/>
            <person name="Li K."/>
            <person name="Li Y."/>
            <person name="Litt A."/>
            <person name="Lyons E."/>
            <person name="Manning G."/>
            <person name="Maruyama T."/>
            <person name="Michael T.P."/>
            <person name="Mikami K."/>
            <person name="Miyazaki S."/>
            <person name="Morinaga S."/>
            <person name="Murata T."/>
            <person name="Mueller-Roeber B."/>
            <person name="Nelson D.R."/>
            <person name="Obara M."/>
            <person name="Oguri Y."/>
            <person name="Olmstead R.G."/>
            <person name="Onodera N."/>
            <person name="Petersen B.L."/>
            <person name="Pils B."/>
            <person name="Prigge M."/>
            <person name="Rensing S.A."/>
            <person name="Riano-Pachon D.M."/>
            <person name="Roberts A.W."/>
            <person name="Sato Y."/>
            <person name="Scheller H.V."/>
            <person name="Schulz B."/>
            <person name="Schulz C."/>
            <person name="Shakirov E.V."/>
            <person name="Shibagaki N."/>
            <person name="Shinohara N."/>
            <person name="Shippen D.E."/>
            <person name="Soerensen I."/>
            <person name="Sotooka R."/>
            <person name="Sugimoto N."/>
            <person name="Sugita M."/>
            <person name="Sumikawa N."/>
            <person name="Tanurdzic M."/>
            <person name="Theissen G."/>
            <person name="Ulvskov P."/>
            <person name="Wakazuki S."/>
            <person name="Weng J.K."/>
            <person name="Willats W.W."/>
            <person name="Wipf D."/>
            <person name="Wolf P.G."/>
            <person name="Yang L."/>
            <person name="Zimmer A.D."/>
            <person name="Zhu Q."/>
            <person name="Mitros T."/>
            <person name="Hellsten U."/>
            <person name="Loque D."/>
            <person name="Otillar R."/>
            <person name="Salamov A."/>
            <person name="Schmutz J."/>
            <person name="Shapiro H."/>
            <person name="Lindquist E."/>
            <person name="Lucas S."/>
            <person name="Rokhsar D."/>
            <person name="Grigoriev I.V."/>
        </authorList>
    </citation>
    <scope>NUCLEOTIDE SEQUENCE [LARGE SCALE GENOMIC DNA]</scope>
</reference>
<dbReference type="Gramene" id="EFJ09259">
    <property type="protein sequence ID" value="EFJ09259"/>
    <property type="gene ID" value="SELMODRAFT_7270"/>
</dbReference>
<dbReference type="HOGENOM" id="CLU_048451_3_1_1"/>